<dbReference type="SUPFAM" id="SSF52540">
    <property type="entry name" value="P-loop containing nucleoside triphosphate hydrolases"/>
    <property type="match status" value="1"/>
</dbReference>
<dbReference type="EMBL" id="QXGA01000735">
    <property type="protein sequence ID" value="KAE9142050.1"/>
    <property type="molecule type" value="Genomic_DNA"/>
</dbReference>
<dbReference type="GO" id="GO:0005576">
    <property type="term" value="C:extracellular region"/>
    <property type="evidence" value="ECO:0007669"/>
    <property type="project" value="UniProtKB-SubCell"/>
</dbReference>
<comment type="caution">
    <text evidence="5">The sequence shown here is derived from an EMBL/GenBank/DDBJ whole genome shotgun (WGS) entry which is preliminary data.</text>
</comment>
<proteinExistence type="predicted"/>
<dbReference type="Gene3D" id="3.40.50.300">
    <property type="entry name" value="P-loop containing nucleotide triphosphate hydrolases"/>
    <property type="match status" value="1"/>
</dbReference>
<name>A0A6A3TUU9_9STRA</name>
<dbReference type="Pfam" id="PF20147">
    <property type="entry name" value="Crinkler"/>
    <property type="match status" value="1"/>
</dbReference>
<evidence type="ECO:0000313" key="5">
    <source>
        <dbReference type="EMBL" id="KAE9142050.1"/>
    </source>
</evidence>
<evidence type="ECO:0000256" key="1">
    <source>
        <dbReference type="ARBA" id="ARBA00004340"/>
    </source>
</evidence>
<protein>
    <recommendedName>
        <fullName evidence="4">Crinkler effector protein N-terminal domain-containing protein</fullName>
    </recommendedName>
</protein>
<evidence type="ECO:0000256" key="2">
    <source>
        <dbReference type="ARBA" id="ARBA00004613"/>
    </source>
</evidence>
<reference evidence="5 6" key="1">
    <citation type="submission" date="2018-08" db="EMBL/GenBank/DDBJ databases">
        <title>Genomic investigation of the strawberry pathogen Phytophthora fragariae indicates pathogenicity is determined by transcriptional variation in three key races.</title>
        <authorList>
            <person name="Adams T.M."/>
            <person name="Armitage A.D."/>
            <person name="Sobczyk M.K."/>
            <person name="Bates H.J."/>
            <person name="Dunwell J.M."/>
            <person name="Nellist C.F."/>
            <person name="Harrison R.J."/>
        </authorList>
    </citation>
    <scope>NUCLEOTIDE SEQUENCE [LARGE SCALE GENOMIC DNA]</scope>
    <source>
        <strain evidence="5 6">NOV-5</strain>
    </source>
</reference>
<comment type="subcellular location">
    <subcellularLocation>
        <location evidence="1">Host cell</location>
    </subcellularLocation>
    <subcellularLocation>
        <location evidence="2">Secreted</location>
    </subcellularLocation>
</comment>
<organism evidence="5 6">
    <name type="scientific">Phytophthora fragariae</name>
    <dbReference type="NCBI Taxonomy" id="53985"/>
    <lineage>
        <taxon>Eukaryota</taxon>
        <taxon>Sar</taxon>
        <taxon>Stramenopiles</taxon>
        <taxon>Oomycota</taxon>
        <taxon>Peronosporomycetes</taxon>
        <taxon>Peronosporales</taxon>
        <taxon>Peronosporaceae</taxon>
        <taxon>Phytophthora</taxon>
    </lineage>
</organism>
<dbReference type="AlphaFoldDB" id="A0A6A3TUU9"/>
<evidence type="ECO:0000259" key="4">
    <source>
        <dbReference type="Pfam" id="PF20147"/>
    </source>
</evidence>
<sequence>MMELFYAIAGVAGSVSVEIDEGNTVAKKENKRRVKCDALDLQLFLVKRKTKESVKEEMDDDKEEWLTQLEALEGGIGTSGYKKLCPGAQLRDVGLVSGELGEVGREERIARKGPVHILVKVPGPCAWKLANAKCPLLAFDPKSPIIRIPKAYAEGSGLYVGGDGVVLYLRKEVRAEWTALWKSVVQSYATLWIVGPPGTGKSCAAFAFACSLRRVGGGEKWKVMWIHCSKHSGLLSCILFSGDDEKRTCRIKPSLLGAVLKSLDDYTVVFIDGYVKDRDERKVMWRCHEWRRIDTERRRIVVVSSMVSIGKDWRPDLCGDIPSIVPSSLESSMPIASAPESNTMQEEQLFTMFSWTLEDYQEALKNDELFEHVKNNLTARSSVTMESRMESLEEKFFVAGGSARMMFDESTESAMGSLLSALATVEDLIQCTRSTFGCSSGSVVTRLFSLYPGGSMALSKPGILSSFVAREIGLRTDPTKLQALAQWLAMNPTMDGCMFEMFFFSSLALSF</sequence>
<keyword evidence="3" id="KW-0964">Secreted</keyword>
<dbReference type="InterPro" id="IPR045379">
    <property type="entry name" value="Crinkler_N"/>
</dbReference>
<dbReference type="Proteomes" id="UP000440732">
    <property type="component" value="Unassembled WGS sequence"/>
</dbReference>
<gene>
    <name evidence="5" type="ORF">PF006_g12813</name>
</gene>
<evidence type="ECO:0000256" key="3">
    <source>
        <dbReference type="ARBA" id="ARBA00022525"/>
    </source>
</evidence>
<dbReference type="InterPro" id="IPR027417">
    <property type="entry name" value="P-loop_NTPase"/>
</dbReference>
<dbReference type="GO" id="GO:0043657">
    <property type="term" value="C:host cell"/>
    <property type="evidence" value="ECO:0007669"/>
    <property type="project" value="UniProtKB-SubCell"/>
</dbReference>
<feature type="domain" description="Crinkler effector protein N-terminal" evidence="4">
    <location>
        <begin position="2"/>
        <end position="72"/>
    </location>
</feature>
<accession>A0A6A3TUU9</accession>
<evidence type="ECO:0000313" key="6">
    <source>
        <dbReference type="Proteomes" id="UP000440732"/>
    </source>
</evidence>